<protein>
    <submittedName>
        <fullName evidence="1">Uncharacterized protein</fullName>
    </submittedName>
</protein>
<sequence length="51" mass="5557">MVTSAAVTSKAAPSAPTITLSAVGHNFRRILTWLSTLWRTTIIVALSDHHR</sequence>
<comment type="caution">
    <text evidence="1">The sequence shown here is derived from an EMBL/GenBank/DDBJ whole genome shotgun (WGS) entry which is preliminary data.</text>
</comment>
<dbReference type="Proteomes" id="UP001565474">
    <property type="component" value="Unassembled WGS sequence"/>
</dbReference>
<evidence type="ECO:0000313" key="1">
    <source>
        <dbReference type="EMBL" id="MEY9472926.1"/>
    </source>
</evidence>
<organism evidence="1 2">
    <name type="scientific">Bradyrhizobium yuanmingense</name>
    <dbReference type="NCBI Taxonomy" id="108015"/>
    <lineage>
        <taxon>Bacteria</taxon>
        <taxon>Pseudomonadati</taxon>
        <taxon>Pseudomonadota</taxon>
        <taxon>Alphaproteobacteria</taxon>
        <taxon>Hyphomicrobiales</taxon>
        <taxon>Nitrobacteraceae</taxon>
        <taxon>Bradyrhizobium</taxon>
    </lineage>
</organism>
<proteinExistence type="predicted"/>
<name>A0ABV4GN66_9BRAD</name>
<keyword evidence="2" id="KW-1185">Reference proteome</keyword>
<reference evidence="1 2" key="1">
    <citation type="submission" date="2024-07" db="EMBL/GenBank/DDBJ databases">
        <title>Genomic Encyclopedia of Type Strains, Phase V (KMG-V): Genome sequencing to study the core and pangenomes of soil and plant-associated prokaryotes.</title>
        <authorList>
            <person name="Whitman W."/>
        </authorList>
    </citation>
    <scope>NUCLEOTIDE SEQUENCE [LARGE SCALE GENOMIC DNA]</scope>
    <source>
        <strain evidence="1 2">USDA 222</strain>
    </source>
</reference>
<accession>A0ABV4GN66</accession>
<gene>
    <name evidence="1" type="ORF">ABH992_005325</name>
</gene>
<evidence type="ECO:0000313" key="2">
    <source>
        <dbReference type="Proteomes" id="UP001565474"/>
    </source>
</evidence>
<dbReference type="EMBL" id="JBGBZN010000002">
    <property type="protein sequence ID" value="MEY9472926.1"/>
    <property type="molecule type" value="Genomic_DNA"/>
</dbReference>